<evidence type="ECO:0000256" key="6">
    <source>
        <dbReference type="ARBA" id="ARBA00023125"/>
    </source>
</evidence>
<feature type="active site" evidence="9">
    <location>
        <position position="165"/>
    </location>
</feature>
<evidence type="ECO:0000256" key="1">
    <source>
        <dbReference type="ARBA" id="ARBA00004496"/>
    </source>
</evidence>
<keyword evidence="6 9" id="KW-0238">DNA-binding</keyword>
<dbReference type="InterPro" id="IPR010998">
    <property type="entry name" value="Integrase_recombinase_N"/>
</dbReference>
<comment type="subcellular location">
    <subcellularLocation>
        <location evidence="1 9">Cytoplasm</location>
    </subcellularLocation>
</comment>
<evidence type="ECO:0000256" key="4">
    <source>
        <dbReference type="ARBA" id="ARBA00022829"/>
    </source>
</evidence>
<feature type="domain" description="Tyr recombinase" evidence="10">
    <location>
        <begin position="122"/>
        <end position="303"/>
    </location>
</feature>
<evidence type="ECO:0000256" key="5">
    <source>
        <dbReference type="ARBA" id="ARBA00022908"/>
    </source>
</evidence>
<evidence type="ECO:0000259" key="10">
    <source>
        <dbReference type="PROSITE" id="PS51898"/>
    </source>
</evidence>
<keyword evidence="3 9" id="KW-0132">Cell division</keyword>
<feature type="active site" evidence="9">
    <location>
        <position position="281"/>
    </location>
</feature>
<evidence type="ECO:0000256" key="3">
    <source>
        <dbReference type="ARBA" id="ARBA00022618"/>
    </source>
</evidence>
<feature type="active site" evidence="9">
    <location>
        <position position="258"/>
    </location>
</feature>
<dbReference type="RefSeq" id="WP_264226084.1">
    <property type="nucleotide sequence ID" value="NZ_CP107716.1"/>
</dbReference>
<comment type="subunit">
    <text evidence="9">Forms a cyclic heterotetrameric complex composed of two molecules of XerC and two molecules of XerD.</text>
</comment>
<keyword evidence="8 9" id="KW-0131">Cell cycle</keyword>
<dbReference type="PROSITE" id="PS51900">
    <property type="entry name" value="CB"/>
    <property type="match status" value="1"/>
</dbReference>
<dbReference type="InterPro" id="IPR023009">
    <property type="entry name" value="Tyrosine_recombinase_XerC/XerD"/>
</dbReference>
<protein>
    <recommendedName>
        <fullName evidence="9">Tyrosine recombinase XerC</fullName>
    </recommendedName>
</protein>
<dbReference type="InterPro" id="IPR004107">
    <property type="entry name" value="Integrase_SAM-like_N"/>
</dbReference>
<keyword evidence="13" id="KW-1185">Reference proteome</keyword>
<keyword evidence="4 9" id="KW-0159">Chromosome partition</keyword>
<organism evidence="12 13">
    <name type="scientific">Pelagibacterium flavum</name>
    <dbReference type="NCBI Taxonomy" id="2984530"/>
    <lineage>
        <taxon>Bacteria</taxon>
        <taxon>Pseudomonadati</taxon>
        <taxon>Pseudomonadota</taxon>
        <taxon>Alphaproteobacteria</taxon>
        <taxon>Hyphomicrobiales</taxon>
        <taxon>Devosiaceae</taxon>
        <taxon>Pelagibacterium</taxon>
    </lineage>
</organism>
<dbReference type="EMBL" id="CP107716">
    <property type="protein sequence ID" value="UYQ72451.1"/>
    <property type="molecule type" value="Genomic_DNA"/>
</dbReference>
<dbReference type="PROSITE" id="PS51898">
    <property type="entry name" value="TYR_RECOMBINASE"/>
    <property type="match status" value="1"/>
</dbReference>
<dbReference type="PANTHER" id="PTHR30349">
    <property type="entry name" value="PHAGE INTEGRASE-RELATED"/>
    <property type="match status" value="1"/>
</dbReference>
<feature type="active site" evidence="9">
    <location>
        <position position="187"/>
    </location>
</feature>
<dbReference type="InterPro" id="IPR044068">
    <property type="entry name" value="CB"/>
</dbReference>
<keyword evidence="2 9" id="KW-0963">Cytoplasm</keyword>
<sequence>MTDTGFAISDALRNHISGWRRELATIRRLSPKTLEAYGRDVDQFMAFLSSHLGGTVDVADLKTLRPADLRAFLAARRRNDLGSRSLARSLSGIKSFFTYLERQDIMALEALSVVRTPKLPRSLPKPLSASEAKGAGPAIHEMEDRPWVAARDAAAIALCYGAGLRISEALALTRADLDGATLRIVGKGNKVRLVPLIAPVRAAIDDYLRLCPFSPSLNEPMFRGVRGGPLSPRLVQLRLERLRGAMGLPASATPHALRHSFATHLLARGGDLRAIQELLGHASLSTTQIYTHIDGERLLEAYRAAHPRR</sequence>
<proteinExistence type="inferred from homology"/>
<keyword evidence="7 9" id="KW-0233">DNA recombination</keyword>
<dbReference type="SUPFAM" id="SSF47823">
    <property type="entry name" value="lambda integrase-like, N-terminal domain"/>
    <property type="match status" value="1"/>
</dbReference>
<evidence type="ECO:0000256" key="7">
    <source>
        <dbReference type="ARBA" id="ARBA00023172"/>
    </source>
</evidence>
<comment type="similarity">
    <text evidence="9">Belongs to the 'phage' integrase family. XerC subfamily.</text>
</comment>
<evidence type="ECO:0000256" key="9">
    <source>
        <dbReference type="HAMAP-Rule" id="MF_01808"/>
    </source>
</evidence>
<evidence type="ECO:0000256" key="2">
    <source>
        <dbReference type="ARBA" id="ARBA00022490"/>
    </source>
</evidence>
<comment type="function">
    <text evidence="9">Site-specific tyrosine recombinase, which acts by catalyzing the cutting and rejoining of the recombining DNA molecules. The XerC-XerD complex is essential to convert dimers of the bacterial chromosome into monomers to permit their segregation at cell division. It also contributes to the segregational stability of plasmids.</text>
</comment>
<gene>
    <name evidence="9" type="primary">xerC</name>
    <name evidence="12" type="ORF">OF122_01270</name>
</gene>
<feature type="domain" description="Core-binding (CB)" evidence="11">
    <location>
        <begin position="10"/>
        <end position="101"/>
    </location>
</feature>
<dbReference type="InterPro" id="IPR002104">
    <property type="entry name" value="Integrase_catalytic"/>
</dbReference>
<dbReference type="Proteomes" id="UP001163882">
    <property type="component" value="Chromosome"/>
</dbReference>
<dbReference type="PANTHER" id="PTHR30349:SF90">
    <property type="entry name" value="TYROSINE RECOMBINASE XERD"/>
    <property type="match status" value="1"/>
</dbReference>
<dbReference type="HAMAP" id="MF_01808">
    <property type="entry name" value="Recomb_XerC_XerD"/>
    <property type="match status" value="1"/>
</dbReference>
<name>A0ABY6IPA8_9HYPH</name>
<reference evidence="12" key="1">
    <citation type="submission" date="2022-10" db="EMBL/GenBank/DDBJ databases">
        <title>YIM 151497 complete genome.</title>
        <authorList>
            <person name="Chen X."/>
        </authorList>
    </citation>
    <scope>NUCLEOTIDE SEQUENCE</scope>
    <source>
        <strain evidence="12">YIM 151497</strain>
    </source>
</reference>
<dbReference type="Pfam" id="PF00589">
    <property type="entry name" value="Phage_integrase"/>
    <property type="match status" value="1"/>
</dbReference>
<feature type="active site" description="O-(3'-phospho-DNA)-tyrosine intermediate" evidence="9">
    <location>
        <position position="290"/>
    </location>
</feature>
<dbReference type="SUPFAM" id="SSF56349">
    <property type="entry name" value="DNA breaking-rejoining enzymes"/>
    <property type="match status" value="1"/>
</dbReference>
<evidence type="ECO:0000256" key="8">
    <source>
        <dbReference type="ARBA" id="ARBA00023306"/>
    </source>
</evidence>
<feature type="active site" evidence="9">
    <location>
        <position position="255"/>
    </location>
</feature>
<dbReference type="Pfam" id="PF02899">
    <property type="entry name" value="Phage_int_SAM_1"/>
    <property type="match status" value="1"/>
</dbReference>
<keyword evidence="5 9" id="KW-0229">DNA integration</keyword>
<evidence type="ECO:0000313" key="13">
    <source>
        <dbReference type="Proteomes" id="UP001163882"/>
    </source>
</evidence>
<dbReference type="Gene3D" id="1.10.150.130">
    <property type="match status" value="1"/>
</dbReference>
<dbReference type="InterPro" id="IPR011010">
    <property type="entry name" value="DNA_brk_join_enz"/>
</dbReference>
<evidence type="ECO:0000259" key="11">
    <source>
        <dbReference type="PROSITE" id="PS51900"/>
    </source>
</evidence>
<dbReference type="InterPro" id="IPR050090">
    <property type="entry name" value="Tyrosine_recombinase_XerCD"/>
</dbReference>
<dbReference type="Gene3D" id="1.10.443.10">
    <property type="entry name" value="Intergrase catalytic core"/>
    <property type="match status" value="1"/>
</dbReference>
<evidence type="ECO:0000313" key="12">
    <source>
        <dbReference type="EMBL" id="UYQ72451.1"/>
    </source>
</evidence>
<dbReference type="InterPro" id="IPR013762">
    <property type="entry name" value="Integrase-like_cat_sf"/>
</dbReference>
<accession>A0ABY6IPA8</accession>